<protein>
    <submittedName>
        <fullName evidence="4">Mannosyltransferase</fullName>
    </submittedName>
</protein>
<proteinExistence type="predicted"/>
<evidence type="ECO:0000259" key="2">
    <source>
        <dbReference type="Pfam" id="PF00534"/>
    </source>
</evidence>
<evidence type="ECO:0000259" key="3">
    <source>
        <dbReference type="Pfam" id="PF13439"/>
    </source>
</evidence>
<dbReference type="PANTHER" id="PTHR46401">
    <property type="entry name" value="GLYCOSYLTRANSFERASE WBBK-RELATED"/>
    <property type="match status" value="1"/>
</dbReference>
<evidence type="ECO:0000256" key="1">
    <source>
        <dbReference type="ARBA" id="ARBA00022679"/>
    </source>
</evidence>
<reference evidence="4" key="1">
    <citation type="journal article" date="2015" name="Nature">
        <title>rRNA introns, odd ribosomes, and small enigmatic genomes across a large radiation of phyla.</title>
        <authorList>
            <person name="Brown C.T."/>
            <person name="Hug L.A."/>
            <person name="Thomas B.C."/>
            <person name="Sharon I."/>
            <person name="Castelle C.J."/>
            <person name="Singh A."/>
            <person name="Wilkins M.J."/>
            <person name="Williams K.H."/>
            <person name="Banfield J.F."/>
        </authorList>
    </citation>
    <scope>NUCLEOTIDE SEQUENCE [LARGE SCALE GENOMIC DNA]</scope>
</reference>
<dbReference type="EMBL" id="LBOV01000011">
    <property type="protein sequence ID" value="KKP43814.1"/>
    <property type="molecule type" value="Genomic_DNA"/>
</dbReference>
<dbReference type="PATRIC" id="fig|1619089.3.peg.511"/>
<sequence>MHLIVDCTTTQNQLRYNGIGQYTKNIVKRLIEKDNIELTLLMFNNESTLDQYLKGKNVEIYRIGKVKDSDYKNILLYITKILPAIKKLKTPESIYFCPYFWIGIPSLHIPTVLMIHDFILPKFNIYSEKGYIQNTIKKVMYWSEMFKARYCKAILTNSKQTTKDFRKYFPTYPKENIYSIYLDGEVQESEYINGWNSKLPRNYEERGYFIYMGGTPAKNKNSDGVIKGYREFLAKVNHDIKAPYLVIAGKNFTNEKDINVSKFKSKVECLGLKDNVIFTGFYEDQHVKPLLSNSISFIHLSQYEGFGIALVEAMRSNTPVIAHNGSSYPEVLGDSGLLVDGLNPEEVGEAMHKVYKDKKLREELIEKGKERAKLFSWDNTAKQTIEVFRKITAC</sequence>
<evidence type="ECO:0000313" key="4">
    <source>
        <dbReference type="EMBL" id="KKP43814.1"/>
    </source>
</evidence>
<dbReference type="GO" id="GO:0016757">
    <property type="term" value="F:glycosyltransferase activity"/>
    <property type="evidence" value="ECO:0007669"/>
    <property type="project" value="UniProtKB-KW"/>
</dbReference>
<dbReference type="Pfam" id="PF13439">
    <property type="entry name" value="Glyco_transf_4"/>
    <property type="match status" value="1"/>
</dbReference>
<organism evidence="4">
    <name type="scientific">candidate division WS6 bacterium GW2011_GWC1_33_20</name>
    <dbReference type="NCBI Taxonomy" id="1619089"/>
    <lineage>
        <taxon>Bacteria</taxon>
        <taxon>Candidatus Dojkabacteria</taxon>
    </lineage>
</organism>
<dbReference type="SUPFAM" id="SSF53756">
    <property type="entry name" value="UDP-Glycosyltransferase/glycogen phosphorylase"/>
    <property type="match status" value="1"/>
</dbReference>
<dbReference type="PANTHER" id="PTHR46401:SF2">
    <property type="entry name" value="GLYCOSYLTRANSFERASE WBBK-RELATED"/>
    <property type="match status" value="1"/>
</dbReference>
<name>A0A0F9ZI76_9BACT</name>
<comment type="caution">
    <text evidence="4">The sequence shown here is derived from an EMBL/GenBank/DDBJ whole genome shotgun (WGS) entry which is preliminary data.</text>
</comment>
<feature type="domain" description="Glycosyl transferase family 1" evidence="2">
    <location>
        <begin position="205"/>
        <end position="371"/>
    </location>
</feature>
<dbReference type="Proteomes" id="UP000034302">
    <property type="component" value="Unassembled WGS sequence"/>
</dbReference>
<keyword evidence="1 4" id="KW-0808">Transferase</keyword>
<feature type="domain" description="Glycosyltransferase subfamily 4-like N-terminal" evidence="3">
    <location>
        <begin position="16"/>
        <end position="181"/>
    </location>
</feature>
<dbReference type="CDD" id="cd03809">
    <property type="entry name" value="GT4_MtfB-like"/>
    <property type="match status" value="1"/>
</dbReference>
<gene>
    <name evidence="4" type="ORF">UR34_C0011G0068</name>
</gene>
<dbReference type="Gene3D" id="3.40.50.2000">
    <property type="entry name" value="Glycogen Phosphorylase B"/>
    <property type="match status" value="2"/>
</dbReference>
<dbReference type="Pfam" id="PF00534">
    <property type="entry name" value="Glycos_transf_1"/>
    <property type="match status" value="1"/>
</dbReference>
<keyword evidence="4" id="KW-0328">Glycosyltransferase</keyword>
<dbReference type="AlphaFoldDB" id="A0A0F9ZI76"/>
<dbReference type="InterPro" id="IPR028098">
    <property type="entry name" value="Glyco_trans_4-like_N"/>
</dbReference>
<dbReference type="InterPro" id="IPR001296">
    <property type="entry name" value="Glyco_trans_1"/>
</dbReference>
<accession>A0A0F9ZI76</accession>